<gene>
    <name evidence="1" type="ORF">EGT70_15890</name>
</gene>
<proteinExistence type="predicted"/>
<dbReference type="EMBL" id="RKJW01000002">
    <property type="protein sequence ID" value="RPA24597.1"/>
    <property type="molecule type" value="Genomic_DNA"/>
</dbReference>
<name>A0AAX1X2H7_BURML</name>
<evidence type="ECO:0000313" key="1">
    <source>
        <dbReference type="EMBL" id="RPA24597.1"/>
    </source>
</evidence>
<protein>
    <submittedName>
        <fullName evidence="1">Uncharacterized protein</fullName>
    </submittedName>
</protein>
<evidence type="ECO:0000313" key="2">
    <source>
        <dbReference type="Proteomes" id="UP000269379"/>
    </source>
</evidence>
<dbReference type="Proteomes" id="UP000269379">
    <property type="component" value="Chromosome 1"/>
</dbReference>
<dbReference type="AlphaFoldDB" id="A0AAX1X2H7"/>
<sequence length="94" mass="10566">MPEVPCDRAIPPPDIHKIRRQVTQSFSKSPRFSAMNHFFARRICPVHVRCAHERRAGARRLRMDCMEARGCGKRGGGEGGRDERGAIAALRKLA</sequence>
<comment type="caution">
    <text evidence="1">The sequence shown here is derived from an EMBL/GenBank/DDBJ whole genome shotgun (WGS) entry which is preliminary data.</text>
</comment>
<accession>A0AAX1X2H7</accession>
<reference evidence="2" key="1">
    <citation type="submission" date="2018-10" db="EMBL/GenBank/DDBJ databases">
        <title>FDA dAtabase for Regulatory Grade micrObial Sequences (FDA-ARGOS): Supporting development and validation of Infectious Disease Dx tests.</title>
        <authorList>
            <person name="Minogue T."/>
            <person name="Wolcott M."/>
            <person name="Wasieloski L."/>
            <person name="Aguilar W."/>
            <person name="Moore D."/>
            <person name="Jaissle J."/>
            <person name="Tallon L."/>
            <person name="Sadzewicz L."/>
            <person name="Zhao X."/>
            <person name="Vavikolanu K."/>
            <person name="Mehta A."/>
            <person name="Aluvathingal J."/>
            <person name="Nadendla S."/>
            <person name="Yan Y."/>
            <person name="Sichtig H."/>
        </authorList>
    </citation>
    <scope>NUCLEOTIDE SEQUENCE [LARGE SCALE GENOMIC DNA]</scope>
    <source>
        <strain evidence="2">FDAARGOS_588</strain>
    </source>
</reference>
<organism evidence="1 2">
    <name type="scientific">Burkholderia mallei</name>
    <name type="common">Pseudomonas mallei</name>
    <dbReference type="NCBI Taxonomy" id="13373"/>
    <lineage>
        <taxon>Bacteria</taxon>
        <taxon>Pseudomonadati</taxon>
        <taxon>Pseudomonadota</taxon>
        <taxon>Betaproteobacteria</taxon>
        <taxon>Burkholderiales</taxon>
        <taxon>Burkholderiaceae</taxon>
        <taxon>Burkholderia</taxon>
        <taxon>pseudomallei group</taxon>
    </lineage>
</organism>